<dbReference type="CDD" id="cd19481">
    <property type="entry name" value="RecA-like_protease"/>
    <property type="match status" value="1"/>
</dbReference>
<accession>A0AAE3F564</accession>
<dbReference type="InterPro" id="IPR003959">
    <property type="entry name" value="ATPase_AAA_core"/>
</dbReference>
<evidence type="ECO:0000313" key="5">
    <source>
        <dbReference type="EMBL" id="MCG4767048.1"/>
    </source>
</evidence>
<dbReference type="SUPFAM" id="SSF52540">
    <property type="entry name" value="P-loop containing nucleoside triphosphate hydrolases"/>
    <property type="match status" value="1"/>
</dbReference>
<dbReference type="InterPro" id="IPR050221">
    <property type="entry name" value="26S_Proteasome_ATPase"/>
</dbReference>
<dbReference type="InterPro" id="IPR003593">
    <property type="entry name" value="AAA+_ATPase"/>
</dbReference>
<evidence type="ECO:0000256" key="2">
    <source>
        <dbReference type="ARBA" id="ARBA00022741"/>
    </source>
</evidence>
<dbReference type="SMART" id="SM00382">
    <property type="entry name" value="AAA"/>
    <property type="match status" value="1"/>
</dbReference>
<dbReference type="InterPro" id="IPR027417">
    <property type="entry name" value="P-loop_NTPase"/>
</dbReference>
<sequence length="307" mass="34611">MSGLDKNMLLVIECLAKNRIQDAKKAAIACCANDTTKKNQRQINYCKNLLNIGSLELTTLPANLQGLIHIQDVSDFPENRYYVGTVQRQLYDKIYAGTQVAYRLADYAISYRNGSLIYGLPGTGKTEFAKYVAYKLQIPYIYLNFSNLIESYLGKTAKNLQTVFQYCQNVPCVLMLDEIDCISLERGHDTGADGELGRTTISLMQCLDTLAAGQVVIAATNRSDRLDKALLRRFRNKVEFTPYGPDEELQMIQKFIKDIDALELDTDLQNYAKGNHSQAETVDYLTEKLGSLLLQDILEAEKKRANQ</sequence>
<dbReference type="EMBL" id="JAKNFS010000029">
    <property type="protein sequence ID" value="MCG4767048.1"/>
    <property type="molecule type" value="Genomic_DNA"/>
</dbReference>
<name>A0AAE3F564_9FIRM</name>
<dbReference type="GO" id="GO:0016887">
    <property type="term" value="F:ATP hydrolysis activity"/>
    <property type="evidence" value="ECO:0007669"/>
    <property type="project" value="InterPro"/>
</dbReference>
<dbReference type="PANTHER" id="PTHR23073">
    <property type="entry name" value="26S PROTEASOME REGULATORY SUBUNIT"/>
    <property type="match status" value="1"/>
</dbReference>
<dbReference type="GO" id="GO:0005524">
    <property type="term" value="F:ATP binding"/>
    <property type="evidence" value="ECO:0007669"/>
    <property type="project" value="UniProtKB-KW"/>
</dbReference>
<gene>
    <name evidence="5" type="ORF">L0N21_16280</name>
</gene>
<dbReference type="Proteomes" id="UP001199915">
    <property type="component" value="Unassembled WGS sequence"/>
</dbReference>
<feature type="domain" description="AAA+ ATPase" evidence="4">
    <location>
        <begin position="111"/>
        <end position="244"/>
    </location>
</feature>
<proteinExistence type="inferred from homology"/>
<protein>
    <submittedName>
        <fullName evidence="5">AAA family ATPase</fullName>
    </submittedName>
</protein>
<dbReference type="RefSeq" id="WP_238033646.1">
    <property type="nucleotide sequence ID" value="NZ_JAKNFS010000029.1"/>
</dbReference>
<dbReference type="Pfam" id="PF00004">
    <property type="entry name" value="AAA"/>
    <property type="match status" value="1"/>
</dbReference>
<reference evidence="5" key="1">
    <citation type="submission" date="2022-01" db="EMBL/GenBank/DDBJ databases">
        <title>Collection of gut derived symbiotic bacterial strains cultured from healthy donors.</title>
        <authorList>
            <person name="Lin H."/>
            <person name="Kohout C."/>
            <person name="Waligurski E."/>
            <person name="Pamer E.G."/>
        </authorList>
    </citation>
    <scope>NUCLEOTIDE SEQUENCE</scope>
    <source>
        <strain evidence="5">DFI.5.49</strain>
    </source>
</reference>
<comment type="similarity">
    <text evidence="1">Belongs to the AAA ATPase family.</text>
</comment>
<evidence type="ECO:0000256" key="1">
    <source>
        <dbReference type="ARBA" id="ARBA00006914"/>
    </source>
</evidence>
<evidence type="ECO:0000259" key="4">
    <source>
        <dbReference type="SMART" id="SM00382"/>
    </source>
</evidence>
<organism evidence="5 6">
    <name type="scientific">Fusicatenibacter saccharivorans</name>
    <dbReference type="NCBI Taxonomy" id="1150298"/>
    <lineage>
        <taxon>Bacteria</taxon>
        <taxon>Bacillati</taxon>
        <taxon>Bacillota</taxon>
        <taxon>Clostridia</taxon>
        <taxon>Lachnospirales</taxon>
        <taxon>Lachnospiraceae</taxon>
        <taxon>Fusicatenibacter</taxon>
    </lineage>
</organism>
<evidence type="ECO:0000313" key="6">
    <source>
        <dbReference type="Proteomes" id="UP001199915"/>
    </source>
</evidence>
<keyword evidence="2" id="KW-0547">Nucleotide-binding</keyword>
<dbReference type="AlphaFoldDB" id="A0AAE3F564"/>
<dbReference type="Gene3D" id="3.40.50.300">
    <property type="entry name" value="P-loop containing nucleotide triphosphate hydrolases"/>
    <property type="match status" value="1"/>
</dbReference>
<evidence type="ECO:0000256" key="3">
    <source>
        <dbReference type="ARBA" id="ARBA00022840"/>
    </source>
</evidence>
<comment type="caution">
    <text evidence="5">The sequence shown here is derived from an EMBL/GenBank/DDBJ whole genome shotgun (WGS) entry which is preliminary data.</text>
</comment>
<keyword evidence="3" id="KW-0067">ATP-binding</keyword>